<evidence type="ECO:0000313" key="2">
    <source>
        <dbReference type="Proteomes" id="UP000026961"/>
    </source>
</evidence>
<organism evidence="1">
    <name type="scientific">Oryza glumipatula</name>
    <dbReference type="NCBI Taxonomy" id="40148"/>
    <lineage>
        <taxon>Eukaryota</taxon>
        <taxon>Viridiplantae</taxon>
        <taxon>Streptophyta</taxon>
        <taxon>Embryophyta</taxon>
        <taxon>Tracheophyta</taxon>
        <taxon>Spermatophyta</taxon>
        <taxon>Magnoliopsida</taxon>
        <taxon>Liliopsida</taxon>
        <taxon>Poales</taxon>
        <taxon>Poaceae</taxon>
        <taxon>BOP clade</taxon>
        <taxon>Oryzoideae</taxon>
        <taxon>Oryzeae</taxon>
        <taxon>Oryzinae</taxon>
        <taxon>Oryza</taxon>
    </lineage>
</organism>
<name>A0A0D9YHH9_9ORYZ</name>
<dbReference type="AlphaFoldDB" id="A0A0D9YHH9"/>
<reference evidence="1" key="3">
    <citation type="submission" date="2018-05" db="EMBL/GenBank/DDBJ databases">
        <title>OgluRS3 (Oryza glumaepatula Reference Sequence Version 3).</title>
        <authorList>
            <person name="Zhang J."/>
            <person name="Kudrna D."/>
            <person name="Lee S."/>
            <person name="Talag J."/>
            <person name="Welchert J."/>
            <person name="Wing R.A."/>
        </authorList>
    </citation>
    <scope>NUCLEOTIDE SEQUENCE [LARGE SCALE GENOMIC DNA]</scope>
</reference>
<protein>
    <submittedName>
        <fullName evidence="1">Uncharacterized protein</fullName>
    </submittedName>
</protein>
<dbReference type="EnsemblPlants" id="OGLUM01G41730.1">
    <property type="protein sequence ID" value="OGLUM01G41730.1"/>
    <property type="gene ID" value="OGLUM01G41730"/>
</dbReference>
<keyword evidence="2" id="KW-1185">Reference proteome</keyword>
<dbReference type="Proteomes" id="UP000026961">
    <property type="component" value="Chromosome 1"/>
</dbReference>
<proteinExistence type="predicted"/>
<accession>A0A0D9YHH9</accession>
<dbReference type="Gramene" id="OGLUM01G41730.1">
    <property type="protein sequence ID" value="OGLUM01G41730.1"/>
    <property type="gene ID" value="OGLUM01G41730"/>
</dbReference>
<sequence length="77" mass="8570">MPALLSATLLRLLPCSRHRYAGGGRHEQTAFGGFYIIDEESGAGSETWCGNKSQVKLFSDLARFQQRSPFYSGKSRK</sequence>
<dbReference type="HOGENOM" id="CLU_2642089_0_0_1"/>
<reference evidence="1" key="2">
    <citation type="submission" date="2015-04" db="UniProtKB">
        <authorList>
            <consortium name="EnsemblPlants"/>
        </authorList>
    </citation>
    <scope>IDENTIFICATION</scope>
</reference>
<evidence type="ECO:0000313" key="1">
    <source>
        <dbReference type="EnsemblPlants" id="OGLUM01G41730.1"/>
    </source>
</evidence>
<reference evidence="1" key="1">
    <citation type="submission" date="2013-08" db="EMBL/GenBank/DDBJ databases">
        <title>Oryza genome evolution.</title>
        <authorList>
            <person name="Wing R.A."/>
            <person name="Panaud O."/>
            <person name="Oliveira A.C."/>
        </authorList>
    </citation>
    <scope>NUCLEOTIDE SEQUENCE</scope>
</reference>